<evidence type="ECO:0000313" key="2">
    <source>
        <dbReference type="EnsemblProtists" id="PYU1_T000568"/>
    </source>
</evidence>
<accession>K3W6H7</accession>
<dbReference type="PANTHER" id="PTHR28678:SF1">
    <property type="entry name" value="CODANIN-1"/>
    <property type="match status" value="1"/>
</dbReference>
<keyword evidence="3" id="KW-1185">Reference proteome</keyword>
<dbReference type="GO" id="GO:0005634">
    <property type="term" value="C:nucleus"/>
    <property type="evidence" value="ECO:0007669"/>
    <property type="project" value="TreeGrafter"/>
</dbReference>
<feature type="region of interest" description="Disordered" evidence="1">
    <location>
        <begin position="327"/>
        <end position="399"/>
    </location>
</feature>
<feature type="compositionally biased region" description="Low complexity" evidence="1">
    <location>
        <begin position="338"/>
        <end position="352"/>
    </location>
</feature>
<evidence type="ECO:0000256" key="1">
    <source>
        <dbReference type="SAM" id="MobiDB-lite"/>
    </source>
</evidence>
<reference evidence="3" key="2">
    <citation type="submission" date="2010-04" db="EMBL/GenBank/DDBJ databases">
        <authorList>
            <person name="Buell R."/>
            <person name="Hamilton J."/>
            <person name="Hostetler J."/>
        </authorList>
    </citation>
    <scope>NUCLEOTIDE SEQUENCE [LARGE SCALE GENOMIC DNA]</scope>
    <source>
        <strain evidence="3">DAOM:BR144</strain>
    </source>
</reference>
<dbReference type="Proteomes" id="UP000019132">
    <property type="component" value="Unassembled WGS sequence"/>
</dbReference>
<dbReference type="EnsemblProtists" id="PYU1_T000568">
    <property type="protein sequence ID" value="PYU1_T000568"/>
    <property type="gene ID" value="PYU1_G000568"/>
</dbReference>
<feature type="region of interest" description="Disordered" evidence="1">
    <location>
        <begin position="1161"/>
        <end position="1194"/>
    </location>
</feature>
<proteinExistence type="predicted"/>
<organism evidence="2 3">
    <name type="scientific">Globisporangium ultimum (strain ATCC 200006 / CBS 805.95 / DAOM BR144)</name>
    <name type="common">Pythium ultimum</name>
    <dbReference type="NCBI Taxonomy" id="431595"/>
    <lineage>
        <taxon>Eukaryota</taxon>
        <taxon>Sar</taxon>
        <taxon>Stramenopiles</taxon>
        <taxon>Oomycota</taxon>
        <taxon>Peronosporomycetes</taxon>
        <taxon>Pythiales</taxon>
        <taxon>Pythiaceae</taxon>
        <taxon>Globisporangium</taxon>
    </lineage>
</organism>
<feature type="compositionally biased region" description="Low complexity" evidence="1">
    <location>
        <begin position="384"/>
        <end position="399"/>
    </location>
</feature>
<feature type="region of interest" description="Disordered" evidence="1">
    <location>
        <begin position="901"/>
        <end position="923"/>
    </location>
</feature>
<feature type="compositionally biased region" description="Polar residues" evidence="1">
    <location>
        <begin position="29"/>
        <end position="48"/>
    </location>
</feature>
<feature type="compositionally biased region" description="Polar residues" evidence="1">
    <location>
        <begin position="1171"/>
        <end position="1182"/>
    </location>
</feature>
<dbReference type="EMBL" id="GL376636">
    <property type="status" value="NOT_ANNOTATED_CDS"/>
    <property type="molecule type" value="Genomic_DNA"/>
</dbReference>
<dbReference type="GO" id="GO:0006325">
    <property type="term" value="P:chromatin organization"/>
    <property type="evidence" value="ECO:0007669"/>
    <property type="project" value="TreeGrafter"/>
</dbReference>
<protein>
    <submittedName>
        <fullName evidence="2">Uncharacterized protein</fullName>
    </submittedName>
</protein>
<evidence type="ECO:0000313" key="3">
    <source>
        <dbReference type="Proteomes" id="UP000019132"/>
    </source>
</evidence>
<dbReference type="HOGENOM" id="CLU_005827_0_0_1"/>
<reference evidence="2" key="3">
    <citation type="submission" date="2015-02" db="UniProtKB">
        <authorList>
            <consortium name="EnsemblProtists"/>
        </authorList>
    </citation>
    <scope>IDENTIFICATION</scope>
    <source>
        <strain evidence="2">DAOM BR144</strain>
    </source>
</reference>
<dbReference type="eggNOG" id="ENOG502RWD6">
    <property type="taxonomic scope" value="Eukaryota"/>
</dbReference>
<dbReference type="VEuPathDB" id="FungiDB:PYU1_G000568"/>
<dbReference type="InterPro" id="IPR040031">
    <property type="entry name" value="Codanin-1"/>
</dbReference>
<sequence length="1194" mass="132019">MVTPMKNTAKPPPTPLCVKQKRPRRQPLLPNNTESSPAPLQESSPHSQLQDEKKCADNFQINAQAAKLYGFLIRKRFVGSTYTELQLLISLLFRSDCTGSSSSGESSPESVSTCGFTNEFCWRSHCLSFAALVFNGIETTLTSLGADLLRLLMRSLADADICAEMLARLQQFAQRREELRVEESARIGCKLPIETKASAVRDFALPFCEEIDSRLHYRSPTESVMYSNREKIRDGFLNLLRQFQKQQHSLVGIENASVAAAAIDNARKLFGEVAPENRWWFAKFFVMELLQVGSNPFGESDKDLVLKIMEDKLVVKNPDRLRKLHRRFTSQKQSNKAPTSSNGNQGPSGSSTASNHFGSAAPSKPNGGNTTSSWKADRPESRSTGGPAAGTATNGGNTAITTTFENTRQHFAENQQFFFHFLHSCDSYEFSQLVKYQLEFQFQSIWKETINADPRKNFTETVLKLKVVAKFLGYLRFSPQWHNSSSLVQLSKQNPAFKAAEKEAVGTLENTNDTLGLDVKLLLEQSIVESTISKCVPWLCDYLTMLSLDKLSTATTYFKQLLVLLERIYHSSRLDGLGETGLYIGMQIERVFHVLELDIAGFMDAEFRSPSLLPSSKLLLILEEVESSAQSGEDNLPFLYSQVFVQSCVNELEDLRGFIQTRAKPSHRVTKRAAAGGAPLSGASQLTAIRKLRPLQVITEDEHNDTTADATMSSTATSLTDDDRLSESIFKIHPNLKKVVEFVVEVVATNICEHVVQQVAIPSADAFVNSCVKDSGLASPQGSSLSSSSSSATSTELEATTIVFLQLLESRVFRTIQETVVRSLQETTRLCNDHVRASIPPLLPPSCHPTLAQSVLLVALNRTRGVTNNLISKSCRSEFTKRLALRKKAILKETAFKSAAAAANAPARDQEPTSSGDEDDGNVVRTLSSMFDEHAGVEDSREEEIFALKHVSAQIFKLSRSRGGGGEKAPLAMEDWTKVHVSVARHLKTFASRLYALQRADERLEQDSGGSNHDLPVWDATWRVTTSCLRVLTRFGDEVVVAEWMDNERTQAPKTQALEGSVAGFIDAFIALFSVATCLSSKERSAHTETQEDVAVRRIQALVEVVVESLVAKPSQLNLGARACDSAVLERLVLNPRARILAALMTANDAEPAFLTAQRSFTQHEPHDSNATKSLSGAQQFRSEVWKRTTARHS</sequence>
<dbReference type="PANTHER" id="PTHR28678">
    <property type="entry name" value="CODANIN-1"/>
    <property type="match status" value="1"/>
</dbReference>
<feature type="region of interest" description="Disordered" evidence="1">
    <location>
        <begin position="1"/>
        <end position="51"/>
    </location>
</feature>
<dbReference type="AlphaFoldDB" id="K3W6H7"/>
<name>K3W6H7_GLOUD</name>
<reference evidence="3" key="1">
    <citation type="journal article" date="2010" name="Genome Biol.">
        <title>Genome sequence of the necrotrophic plant pathogen Pythium ultimum reveals original pathogenicity mechanisms and effector repertoire.</title>
        <authorList>
            <person name="Levesque C.A."/>
            <person name="Brouwer H."/>
            <person name="Cano L."/>
            <person name="Hamilton J.P."/>
            <person name="Holt C."/>
            <person name="Huitema E."/>
            <person name="Raffaele S."/>
            <person name="Robideau G.P."/>
            <person name="Thines M."/>
            <person name="Win J."/>
            <person name="Zerillo M.M."/>
            <person name="Beakes G.W."/>
            <person name="Boore J.L."/>
            <person name="Busam D."/>
            <person name="Dumas B."/>
            <person name="Ferriera S."/>
            <person name="Fuerstenberg S.I."/>
            <person name="Gachon C.M."/>
            <person name="Gaulin E."/>
            <person name="Govers F."/>
            <person name="Grenville-Briggs L."/>
            <person name="Horner N."/>
            <person name="Hostetler J."/>
            <person name="Jiang R.H."/>
            <person name="Johnson J."/>
            <person name="Krajaejun T."/>
            <person name="Lin H."/>
            <person name="Meijer H.J."/>
            <person name="Moore B."/>
            <person name="Morris P."/>
            <person name="Phuntmart V."/>
            <person name="Puiu D."/>
            <person name="Shetty J."/>
            <person name="Stajich J.E."/>
            <person name="Tripathy S."/>
            <person name="Wawra S."/>
            <person name="van West P."/>
            <person name="Whitty B.R."/>
            <person name="Coutinho P.M."/>
            <person name="Henrissat B."/>
            <person name="Martin F."/>
            <person name="Thomas P.D."/>
            <person name="Tyler B.M."/>
            <person name="De Vries R.P."/>
            <person name="Kamoun S."/>
            <person name="Yandell M."/>
            <person name="Tisserat N."/>
            <person name="Buell C.R."/>
        </authorList>
    </citation>
    <scope>NUCLEOTIDE SEQUENCE</scope>
    <source>
        <strain evidence="3">DAOM:BR144</strain>
    </source>
</reference>
<dbReference type="InParanoid" id="K3W6H7"/>